<dbReference type="AlphaFoldDB" id="A0A6C0F2A5"/>
<sequence>MSNPIWDKVAVAPGQATKSVMGPSYSYMEHIKPPSELGVGSRGTIGQISTNTGAIGSYIKYMISGPALGNRYFVNTGGSCQASDKSVQPRYNYINNVASGADVLPQSMKSSLGGIASNFDGLIPGMMEDAEGGLNPVHLFSSLSADSTPACECYTCDTSGGPQSRFLNKDLTADFNPDLCKQTDISKCIQTKEEFTDMSNGVYPILVAIGFLAIFIAVTGKK</sequence>
<proteinExistence type="predicted"/>
<keyword evidence="1" id="KW-0472">Membrane</keyword>
<feature type="transmembrane region" description="Helical" evidence="1">
    <location>
        <begin position="201"/>
        <end position="220"/>
    </location>
</feature>
<reference evidence="2" key="1">
    <citation type="journal article" date="2020" name="Nature">
        <title>Giant virus diversity and host interactions through global metagenomics.</title>
        <authorList>
            <person name="Schulz F."/>
            <person name="Roux S."/>
            <person name="Paez-Espino D."/>
            <person name="Jungbluth S."/>
            <person name="Walsh D.A."/>
            <person name="Denef V.J."/>
            <person name="McMahon K.D."/>
            <person name="Konstantinidis K.T."/>
            <person name="Eloe-Fadrosh E.A."/>
            <person name="Kyrpides N.C."/>
            <person name="Woyke T."/>
        </authorList>
    </citation>
    <scope>NUCLEOTIDE SEQUENCE</scope>
    <source>
        <strain evidence="2">GVMAG-M-3300009181-41</strain>
    </source>
</reference>
<name>A0A6C0F2A5_9ZZZZ</name>
<evidence type="ECO:0000313" key="2">
    <source>
        <dbReference type="EMBL" id="QHT35707.1"/>
    </source>
</evidence>
<protein>
    <submittedName>
        <fullName evidence="2">Uncharacterized protein</fullName>
    </submittedName>
</protein>
<keyword evidence="1" id="KW-0812">Transmembrane</keyword>
<organism evidence="2">
    <name type="scientific">viral metagenome</name>
    <dbReference type="NCBI Taxonomy" id="1070528"/>
    <lineage>
        <taxon>unclassified sequences</taxon>
        <taxon>metagenomes</taxon>
        <taxon>organismal metagenomes</taxon>
    </lineage>
</organism>
<dbReference type="EMBL" id="MN739025">
    <property type="protein sequence ID" value="QHT35707.1"/>
    <property type="molecule type" value="Genomic_DNA"/>
</dbReference>
<evidence type="ECO:0000256" key="1">
    <source>
        <dbReference type="SAM" id="Phobius"/>
    </source>
</evidence>
<keyword evidence="1" id="KW-1133">Transmembrane helix</keyword>
<accession>A0A6C0F2A5</accession>